<dbReference type="PANTHER" id="PTHR42842">
    <property type="entry name" value="FAD/NAD(P)-BINDING OXIDOREDUCTASE"/>
    <property type="match status" value="1"/>
</dbReference>
<feature type="domain" description="FAD-dependent protein C-terminal" evidence="3">
    <location>
        <begin position="280"/>
        <end position="474"/>
    </location>
</feature>
<evidence type="ECO:0000313" key="4">
    <source>
        <dbReference type="EMBL" id="VGO14713.1"/>
    </source>
</evidence>
<accession>A0A6C2U4A3</accession>
<name>A0A6C2U4A3_PONDE</name>
<dbReference type="Proteomes" id="UP000366872">
    <property type="component" value="Unassembled WGS sequence"/>
</dbReference>
<dbReference type="RefSeq" id="WP_136080347.1">
    <property type="nucleotide sequence ID" value="NZ_CAAHFG010000002.1"/>
</dbReference>
<dbReference type="PANTHER" id="PTHR42842:SF3">
    <property type="entry name" value="FAD_NAD(P)-BINDING OXIDOREDUCTASE FAMILY PROTEIN"/>
    <property type="match status" value="1"/>
</dbReference>
<dbReference type="GO" id="GO:0071949">
    <property type="term" value="F:FAD binding"/>
    <property type="evidence" value="ECO:0007669"/>
    <property type="project" value="InterPro"/>
</dbReference>
<dbReference type="PIRSF" id="PIRSF038984">
    <property type="entry name" value="FAD_binding_protein"/>
    <property type="match status" value="1"/>
</dbReference>
<proteinExistence type="predicted"/>
<dbReference type="InterPro" id="IPR028348">
    <property type="entry name" value="FAD-binding_protein"/>
</dbReference>
<feature type="region of interest" description="Disordered" evidence="1">
    <location>
        <begin position="65"/>
        <end position="89"/>
    </location>
</feature>
<dbReference type="InterPro" id="IPR049516">
    <property type="entry name" value="FAD-depend_C"/>
</dbReference>
<evidence type="ECO:0000256" key="1">
    <source>
        <dbReference type="SAM" id="MobiDB-lite"/>
    </source>
</evidence>
<dbReference type="PRINTS" id="PR00411">
    <property type="entry name" value="PNDRDTASEI"/>
</dbReference>
<dbReference type="InterPro" id="IPR002938">
    <property type="entry name" value="FAD-bd"/>
</dbReference>
<dbReference type="PRINTS" id="PR00368">
    <property type="entry name" value="FADPNR"/>
</dbReference>
<evidence type="ECO:0000313" key="5">
    <source>
        <dbReference type="Proteomes" id="UP000366872"/>
    </source>
</evidence>
<evidence type="ECO:0000259" key="2">
    <source>
        <dbReference type="Pfam" id="PF01494"/>
    </source>
</evidence>
<dbReference type="Pfam" id="PF21688">
    <property type="entry name" value="FAD-depend_C"/>
    <property type="match status" value="1"/>
</dbReference>
<dbReference type="EMBL" id="CAAHFG010000002">
    <property type="protein sequence ID" value="VGO14713.1"/>
    <property type="molecule type" value="Genomic_DNA"/>
</dbReference>
<protein>
    <submittedName>
        <fullName evidence="4">Uncharacterized protein</fullName>
    </submittedName>
</protein>
<reference evidence="4 5" key="1">
    <citation type="submission" date="2019-04" db="EMBL/GenBank/DDBJ databases">
        <authorList>
            <person name="Van Vliet M D."/>
        </authorList>
    </citation>
    <scope>NUCLEOTIDE SEQUENCE [LARGE SCALE GENOMIC DNA]</scope>
    <source>
        <strain evidence="4 5">F1</strain>
    </source>
</reference>
<dbReference type="InterPro" id="IPR036188">
    <property type="entry name" value="FAD/NAD-bd_sf"/>
</dbReference>
<keyword evidence="5" id="KW-1185">Reference proteome</keyword>
<dbReference type="Gene3D" id="3.30.70.2700">
    <property type="match status" value="1"/>
</dbReference>
<dbReference type="AlphaFoldDB" id="A0A6C2U4A3"/>
<sequence length="523" mass="56369">MRLRINQVQVRLNYNEADVVKAVCRQLRCGKEQLSNLEILRRSLDARKKDVPPRYILAVEVDHRGKPPMQKPGRIEKAPRPEPAPEYPAVTASANPPVVIGAGPAGLMAALTLAQAGLKPLLIERGAETAEREGHVAAFWNDGTLDTESNVLYGEGGAGLFSDGKLTARSKDRARIRRFFETLVACGATPDILIDAMPHIGTDDLTQIIPAIRKQIWELGGACAFNTRFEGLIIEGGVLRGVRASGKEIRTDACFLATGHSARDVYQQLAADGVPLEAKPFAVGVRLEIPQQRINTAQYGKWADHPNLGAASFRLTRKEEKLARRCYSFCMCPGGEVISCASSEGLLTSNGMSLSARSEPFGNAAMLVPVELSDFPSSHVLSGIAFQETMERKAFEAGGSSYGLPAARLVDFLAGRLGELPGERSCRRAVPAVLQEILPDFVSDTLLSALPGMMRELNGTPLEEALLYASETRSSSPVRILRDRDGQSEIKGLYPCGEGAGYAGGIVSSALDGMKLAEQYALP</sequence>
<dbReference type="Pfam" id="PF01494">
    <property type="entry name" value="FAD_binding_3"/>
    <property type="match status" value="1"/>
</dbReference>
<evidence type="ECO:0000259" key="3">
    <source>
        <dbReference type="Pfam" id="PF21688"/>
    </source>
</evidence>
<dbReference type="Gene3D" id="3.50.50.60">
    <property type="entry name" value="FAD/NAD(P)-binding domain"/>
    <property type="match status" value="2"/>
</dbReference>
<dbReference type="SUPFAM" id="SSF51905">
    <property type="entry name" value="FAD/NAD(P)-binding domain"/>
    <property type="match status" value="1"/>
</dbReference>
<organism evidence="4 5">
    <name type="scientific">Pontiella desulfatans</name>
    <dbReference type="NCBI Taxonomy" id="2750659"/>
    <lineage>
        <taxon>Bacteria</taxon>
        <taxon>Pseudomonadati</taxon>
        <taxon>Kiritimatiellota</taxon>
        <taxon>Kiritimatiellia</taxon>
        <taxon>Kiritimatiellales</taxon>
        <taxon>Pontiellaceae</taxon>
        <taxon>Pontiella</taxon>
    </lineage>
</organism>
<gene>
    <name evidence="4" type="ORF">PDESU_03281</name>
</gene>
<feature type="domain" description="FAD-binding" evidence="2">
    <location>
        <begin position="98"/>
        <end position="145"/>
    </location>
</feature>